<evidence type="ECO:0000256" key="6">
    <source>
        <dbReference type="ARBA" id="ARBA00022842"/>
    </source>
</evidence>
<dbReference type="InterPro" id="IPR000092">
    <property type="entry name" value="Polyprenyl_synt"/>
</dbReference>
<comment type="similarity">
    <text evidence="3 20">Belongs to the FPP/GGPP synthase family.</text>
</comment>
<comment type="cofactor">
    <cofactor evidence="1">
        <name>Mg(2+)</name>
        <dbReference type="ChEBI" id="CHEBI:18420"/>
    </cofactor>
</comment>
<dbReference type="EC" id="2.5.1.91" evidence="14"/>
<dbReference type="PANTHER" id="PTHR12001">
    <property type="entry name" value="GERANYLGERANYL PYROPHOSPHATE SYNTHASE"/>
    <property type="match status" value="1"/>
</dbReference>
<keyword evidence="22" id="KW-1185">Reference proteome</keyword>
<comment type="function">
    <text evidence="12">Heterotetrameric enzyme that catalyzes the condensation of farnesyl diphosphate (FPP), which acts as a primer, and isopentenyl diphosphate (IPP) to produce prenyl diphosphates of varying chain lengths and participates in the determination of the side chain of ubiquinone. Supplies nona and decaprenyl diphosphate, the precursors for the side chain of the isoprenoid quinones ubiquinone-9 (Q9)and ubiquinone-10 (Q10) respectively. The enzyme adds isopentenyl diphosphate molecules sequentially to farnesyl diphosphate with trans stereochemistry.</text>
</comment>
<sequence length="368" mass="41301">MYLKHSCHKTKKESLCTAKVRSHGLPYLGQRFKGRQAEKDLNSPSTHPYTLVENHLNGITCRIKQDLKAIDHELLHVSEYYFDGQGKLFRPMLIMLMAKAANFHETQMDRLLASQEKIAMIAEMIHTASLMHDDVIDAADSRRGKPSINQVWGQRKAIIGGDFVMAMASIELARIRNEDVVSVVAQITEDLVRGEFMQLGSKEREEERFTHYLNKSFKKTASLLANSCKAVAILGQCDEGVAEVAFEYGKNIGISFQLIDDLLDFTSCDHVMGKPTAADLKLGLATAPVLFAAKKYPELNAMIMRRFTEEGDVETARQLVAKSDGVAETRELAQNHSREAVRQIHTLTNSKYTTALERVADMVLSRNK</sequence>
<dbReference type="GO" id="GO:0006744">
    <property type="term" value="P:ubiquinone biosynthetic process"/>
    <property type="evidence" value="ECO:0007669"/>
    <property type="project" value="TreeGrafter"/>
</dbReference>
<dbReference type="AlphaFoldDB" id="A0A9D4BRI7"/>
<dbReference type="GO" id="GO:0046872">
    <property type="term" value="F:metal ion binding"/>
    <property type="evidence" value="ECO:0007669"/>
    <property type="project" value="UniProtKB-KW"/>
</dbReference>
<evidence type="ECO:0000256" key="11">
    <source>
        <dbReference type="ARBA" id="ARBA00051100"/>
    </source>
</evidence>
<keyword evidence="8" id="KW-0496">Mitochondrion</keyword>
<evidence type="ECO:0000256" key="12">
    <source>
        <dbReference type="ARBA" id="ARBA00057934"/>
    </source>
</evidence>
<evidence type="ECO:0000256" key="20">
    <source>
        <dbReference type="RuleBase" id="RU004466"/>
    </source>
</evidence>
<evidence type="ECO:0000256" key="2">
    <source>
        <dbReference type="ARBA" id="ARBA00004173"/>
    </source>
</evidence>
<evidence type="ECO:0000256" key="1">
    <source>
        <dbReference type="ARBA" id="ARBA00001946"/>
    </source>
</evidence>
<proteinExistence type="inferred from homology"/>
<organism evidence="21 22">
    <name type="scientific">Dreissena polymorpha</name>
    <name type="common">Zebra mussel</name>
    <name type="synonym">Mytilus polymorpha</name>
    <dbReference type="NCBI Taxonomy" id="45954"/>
    <lineage>
        <taxon>Eukaryota</taxon>
        <taxon>Metazoa</taxon>
        <taxon>Spiralia</taxon>
        <taxon>Lophotrochozoa</taxon>
        <taxon>Mollusca</taxon>
        <taxon>Bivalvia</taxon>
        <taxon>Autobranchia</taxon>
        <taxon>Heteroconchia</taxon>
        <taxon>Euheterodonta</taxon>
        <taxon>Imparidentia</taxon>
        <taxon>Neoheterodontei</taxon>
        <taxon>Myida</taxon>
        <taxon>Dreissenoidea</taxon>
        <taxon>Dreissenidae</taxon>
        <taxon>Dreissena</taxon>
    </lineage>
</organism>
<comment type="subunit">
    <text evidence="13">Heterotetramer composed of 2 PDSS1/DPS1 and 2 PDSS2/DLP1 subunits.</text>
</comment>
<dbReference type="SUPFAM" id="SSF48576">
    <property type="entry name" value="Terpenoid synthases"/>
    <property type="match status" value="1"/>
</dbReference>
<comment type="subcellular location">
    <subcellularLocation>
        <location evidence="2">Mitochondrion</location>
    </subcellularLocation>
</comment>
<evidence type="ECO:0000313" key="22">
    <source>
        <dbReference type="Proteomes" id="UP000828390"/>
    </source>
</evidence>
<dbReference type="InterPro" id="IPR008949">
    <property type="entry name" value="Isoprenoid_synthase_dom_sf"/>
</dbReference>
<evidence type="ECO:0000256" key="8">
    <source>
        <dbReference type="ARBA" id="ARBA00023128"/>
    </source>
</evidence>
<dbReference type="Proteomes" id="UP000828390">
    <property type="component" value="Unassembled WGS sequence"/>
</dbReference>
<evidence type="ECO:0000256" key="14">
    <source>
        <dbReference type="ARBA" id="ARBA00066510"/>
    </source>
</evidence>
<keyword evidence="4 20" id="KW-0808">Transferase</keyword>
<dbReference type="PANTHER" id="PTHR12001:SF69">
    <property type="entry name" value="ALL TRANS-POLYPRENYL-DIPHOSPHATE SYNTHASE PDSS1"/>
    <property type="match status" value="1"/>
</dbReference>
<dbReference type="SFLD" id="SFLDS00005">
    <property type="entry name" value="Isoprenoid_Synthase_Type_I"/>
    <property type="match status" value="1"/>
</dbReference>
<dbReference type="GO" id="GO:0097269">
    <property type="term" value="F:all-trans-decaprenyl-diphosphate synthase activity"/>
    <property type="evidence" value="ECO:0007669"/>
    <property type="project" value="UniProtKB-EC"/>
</dbReference>
<gene>
    <name evidence="21" type="ORF">DPMN_080142</name>
</gene>
<protein>
    <recommendedName>
        <fullName evidence="15">All trans-polyprenyl-diphosphate synthase PDSS1</fullName>
        <ecNumber evidence="14">2.5.1.91</ecNumber>
    </recommendedName>
    <alternativeName>
        <fullName evidence="18">All-trans-decaprenyl-diphosphate synthase subunit 1</fullName>
    </alternativeName>
    <alternativeName>
        <fullName evidence="16">Decaprenyl-diphosphate synthase subunit 1</fullName>
    </alternativeName>
    <alternativeName>
        <fullName evidence="17">Solanesyl-diphosphate synthase subunit 1</fullName>
    </alternativeName>
    <alternativeName>
        <fullName evidence="19">Trans-prenyltransferase 1</fullName>
    </alternativeName>
</protein>
<dbReference type="PROSITE" id="PS00444">
    <property type="entry name" value="POLYPRENYL_SYNTHASE_2"/>
    <property type="match status" value="1"/>
</dbReference>
<evidence type="ECO:0000256" key="10">
    <source>
        <dbReference type="ARBA" id="ARBA00050825"/>
    </source>
</evidence>
<evidence type="ECO:0000256" key="13">
    <source>
        <dbReference type="ARBA" id="ARBA00064334"/>
    </source>
</evidence>
<accession>A0A9D4BRI7</accession>
<comment type="catalytic activity">
    <reaction evidence="10">
        <text>6 isopentenyl diphosphate + (2E,6E)-farnesyl diphosphate = all-trans-nonaprenyl diphosphate + 6 diphosphate</text>
        <dbReference type="Rhea" id="RHEA:55364"/>
        <dbReference type="ChEBI" id="CHEBI:33019"/>
        <dbReference type="ChEBI" id="CHEBI:58391"/>
        <dbReference type="ChEBI" id="CHEBI:128769"/>
        <dbReference type="ChEBI" id="CHEBI:175763"/>
    </reaction>
    <physiologicalReaction direction="left-to-right" evidence="10">
        <dbReference type="Rhea" id="RHEA:55365"/>
    </physiologicalReaction>
</comment>
<evidence type="ECO:0000256" key="16">
    <source>
        <dbReference type="ARBA" id="ARBA00080324"/>
    </source>
</evidence>
<evidence type="ECO:0000256" key="5">
    <source>
        <dbReference type="ARBA" id="ARBA00022723"/>
    </source>
</evidence>
<dbReference type="Pfam" id="PF00348">
    <property type="entry name" value="polyprenyl_synt"/>
    <property type="match status" value="1"/>
</dbReference>
<evidence type="ECO:0000256" key="15">
    <source>
        <dbReference type="ARBA" id="ARBA00073240"/>
    </source>
</evidence>
<name>A0A9D4BRI7_DREPO</name>
<keyword evidence="9" id="KW-0414">Isoprene biosynthesis</keyword>
<dbReference type="Gene3D" id="1.10.600.10">
    <property type="entry name" value="Farnesyl Diphosphate Synthase"/>
    <property type="match status" value="1"/>
</dbReference>
<dbReference type="FunFam" id="1.10.600.10:FF:000011">
    <property type="entry name" value="Decaprenyl diphosphate synthase subunit 1"/>
    <property type="match status" value="1"/>
</dbReference>
<evidence type="ECO:0000256" key="9">
    <source>
        <dbReference type="ARBA" id="ARBA00023229"/>
    </source>
</evidence>
<dbReference type="InterPro" id="IPR033749">
    <property type="entry name" value="Polyprenyl_synt_CS"/>
</dbReference>
<keyword evidence="5" id="KW-0479">Metal-binding</keyword>
<dbReference type="PROSITE" id="PS00723">
    <property type="entry name" value="POLYPRENYL_SYNTHASE_1"/>
    <property type="match status" value="1"/>
</dbReference>
<comment type="catalytic activity">
    <reaction evidence="11">
        <text>7 isopentenyl diphosphate + (2E,6E)-farnesyl diphosphate = all-trans-decaprenyl diphosphate + 7 diphosphate</text>
        <dbReference type="Rhea" id="RHEA:27802"/>
        <dbReference type="ChEBI" id="CHEBI:33019"/>
        <dbReference type="ChEBI" id="CHEBI:60721"/>
        <dbReference type="ChEBI" id="CHEBI:128769"/>
        <dbReference type="ChEBI" id="CHEBI:175763"/>
        <dbReference type="EC" id="2.5.1.91"/>
    </reaction>
    <physiologicalReaction direction="left-to-right" evidence="11">
        <dbReference type="Rhea" id="RHEA:27803"/>
    </physiologicalReaction>
</comment>
<dbReference type="CDD" id="cd00685">
    <property type="entry name" value="Trans_IPPS_HT"/>
    <property type="match status" value="1"/>
</dbReference>
<evidence type="ECO:0000256" key="18">
    <source>
        <dbReference type="ARBA" id="ARBA00083689"/>
    </source>
</evidence>
<keyword evidence="6" id="KW-0460">Magnesium</keyword>
<dbReference type="GO" id="GO:0008299">
    <property type="term" value="P:isoprenoid biosynthetic process"/>
    <property type="evidence" value="ECO:0007669"/>
    <property type="project" value="UniProtKB-KW"/>
</dbReference>
<comment type="caution">
    <text evidence="21">The sequence shown here is derived from an EMBL/GenBank/DDBJ whole genome shotgun (WGS) entry which is preliminary data.</text>
</comment>
<keyword evidence="7" id="KW-0443">Lipid metabolism</keyword>
<evidence type="ECO:0000313" key="21">
    <source>
        <dbReference type="EMBL" id="KAH3705078.1"/>
    </source>
</evidence>
<evidence type="ECO:0000256" key="3">
    <source>
        <dbReference type="ARBA" id="ARBA00006706"/>
    </source>
</evidence>
<dbReference type="GO" id="GO:0032478">
    <property type="term" value="C:heterotetrameric polyprenyl diphosphate synthase complex"/>
    <property type="evidence" value="ECO:0007669"/>
    <property type="project" value="UniProtKB-ARBA"/>
</dbReference>
<reference evidence="21" key="1">
    <citation type="journal article" date="2019" name="bioRxiv">
        <title>The Genome of the Zebra Mussel, Dreissena polymorpha: A Resource for Invasive Species Research.</title>
        <authorList>
            <person name="McCartney M.A."/>
            <person name="Auch B."/>
            <person name="Kono T."/>
            <person name="Mallez S."/>
            <person name="Zhang Y."/>
            <person name="Obille A."/>
            <person name="Becker A."/>
            <person name="Abrahante J.E."/>
            <person name="Garbe J."/>
            <person name="Badalamenti J.P."/>
            <person name="Herman A."/>
            <person name="Mangelson H."/>
            <person name="Liachko I."/>
            <person name="Sullivan S."/>
            <person name="Sone E.D."/>
            <person name="Koren S."/>
            <person name="Silverstein K.A.T."/>
            <person name="Beckman K.B."/>
            <person name="Gohl D.M."/>
        </authorList>
    </citation>
    <scope>NUCLEOTIDE SEQUENCE</scope>
    <source>
        <strain evidence="21">Duluth1</strain>
        <tissue evidence="21">Whole animal</tissue>
    </source>
</reference>
<evidence type="ECO:0000256" key="17">
    <source>
        <dbReference type="ARBA" id="ARBA00083184"/>
    </source>
</evidence>
<reference evidence="21" key="2">
    <citation type="submission" date="2020-11" db="EMBL/GenBank/DDBJ databases">
        <authorList>
            <person name="McCartney M.A."/>
            <person name="Auch B."/>
            <person name="Kono T."/>
            <person name="Mallez S."/>
            <person name="Becker A."/>
            <person name="Gohl D.M."/>
            <person name="Silverstein K.A.T."/>
            <person name="Koren S."/>
            <person name="Bechman K.B."/>
            <person name="Herman A."/>
            <person name="Abrahante J.E."/>
            <person name="Garbe J."/>
        </authorList>
    </citation>
    <scope>NUCLEOTIDE SEQUENCE</scope>
    <source>
        <strain evidence="21">Duluth1</strain>
        <tissue evidence="21">Whole animal</tissue>
    </source>
</reference>
<dbReference type="EMBL" id="JAIWYP010000015">
    <property type="protein sequence ID" value="KAH3705078.1"/>
    <property type="molecule type" value="Genomic_DNA"/>
</dbReference>
<evidence type="ECO:0000256" key="4">
    <source>
        <dbReference type="ARBA" id="ARBA00022679"/>
    </source>
</evidence>
<evidence type="ECO:0000256" key="19">
    <source>
        <dbReference type="ARBA" id="ARBA00084036"/>
    </source>
</evidence>
<evidence type="ECO:0000256" key="7">
    <source>
        <dbReference type="ARBA" id="ARBA00023098"/>
    </source>
</evidence>